<feature type="domain" description="RING-Gid-type" evidence="10">
    <location>
        <begin position="332"/>
        <end position="375"/>
    </location>
</feature>
<dbReference type="GO" id="GO:0005634">
    <property type="term" value="C:nucleus"/>
    <property type="evidence" value="ECO:0000318"/>
    <property type="project" value="GO_Central"/>
</dbReference>
<accession>U5CM20</accession>
<keyword evidence="4 6" id="KW-0863">Zinc-finger</keyword>
<dbReference type="InterPro" id="IPR013083">
    <property type="entry name" value="Znf_RING/FYVE/PHD"/>
</dbReference>
<gene>
    <name evidence="11" type="ORF">AMTR_s00033p00020260</name>
</gene>
<dbReference type="InterPro" id="IPR027370">
    <property type="entry name" value="Znf-RING_euk"/>
</dbReference>
<evidence type="ECO:0000313" key="12">
    <source>
        <dbReference type="Proteomes" id="UP000017836"/>
    </source>
</evidence>
<sequence>MELTTTIKDVFDRVSKKQRLSSSKTQEVIDLVEQEIEQVLSKIQQPPPPNGGETNPKAILAELNAKLKEFGPTNQLDSSQKDLNMALGKYTKVIDKTFITDIAKAYRSVDFDQHTLNQIIAAHFYRQGLFDLGDLFTTEAHEPDLVSLKAPFLEMYAILEAMRLKNLEPALNWARTHRDQLLLKGSSLEMKLHRLAFVEMLQKGGDARAEALAYARTHLAPLARTHMAEVQRLMGCLLWAGRLDASPYAELLSPSQWELLENEVARECCGALGQSCESPLHVAIGAGVQGLPTLLKLANVMAAKRQEWGAMKQLPIAVELGKEYQFHSVFVCPVSREQGSEENPPMIMPCGHVLCRGSIMKLSKSSNRAFKCPYCPMEATVLQCRQLHF</sequence>
<dbReference type="InterPro" id="IPR013144">
    <property type="entry name" value="CRA_dom"/>
</dbReference>
<dbReference type="OMA" id="FEATNND"/>
<evidence type="ECO:0000256" key="7">
    <source>
        <dbReference type="PROSITE-ProRule" id="PRU01215"/>
    </source>
</evidence>
<dbReference type="STRING" id="13333.U5CM20"/>
<dbReference type="InterPro" id="IPR045098">
    <property type="entry name" value="Fyv10_fam"/>
</dbReference>
<reference evidence="12" key="1">
    <citation type="journal article" date="2013" name="Science">
        <title>The Amborella genome and the evolution of flowering plants.</title>
        <authorList>
            <consortium name="Amborella Genome Project"/>
        </authorList>
    </citation>
    <scope>NUCLEOTIDE SEQUENCE [LARGE SCALE GENOMIC DNA]</scope>
</reference>
<dbReference type="SMART" id="SM00668">
    <property type="entry name" value="CTLH"/>
    <property type="match status" value="1"/>
</dbReference>
<feature type="domain" description="RING-type" evidence="8">
    <location>
        <begin position="332"/>
        <end position="375"/>
    </location>
</feature>
<evidence type="ECO:0000259" key="8">
    <source>
        <dbReference type="PROSITE" id="PS50089"/>
    </source>
</evidence>
<dbReference type="Gene3D" id="3.30.40.10">
    <property type="entry name" value="Zinc/RING finger domain, C3HC4 (zinc finger)"/>
    <property type="match status" value="1"/>
</dbReference>
<evidence type="ECO:0000259" key="10">
    <source>
        <dbReference type="PROSITE" id="PS51867"/>
    </source>
</evidence>
<name>U5CM20_AMBTC</name>
<evidence type="ECO:0000313" key="11">
    <source>
        <dbReference type="EMBL" id="ERN14166.1"/>
    </source>
</evidence>
<dbReference type="InterPro" id="IPR037683">
    <property type="entry name" value="Rmd5_dRing"/>
</dbReference>
<evidence type="ECO:0000256" key="6">
    <source>
        <dbReference type="PROSITE-ProRule" id="PRU00175"/>
    </source>
</evidence>
<dbReference type="KEGG" id="atr:18442420"/>
<evidence type="ECO:0000256" key="5">
    <source>
        <dbReference type="ARBA" id="ARBA00022833"/>
    </source>
</evidence>
<dbReference type="SMART" id="SM00757">
    <property type="entry name" value="CRA"/>
    <property type="match status" value="1"/>
</dbReference>
<dbReference type="SUPFAM" id="SSF57850">
    <property type="entry name" value="RING/U-box"/>
    <property type="match status" value="1"/>
</dbReference>
<dbReference type="PANTHER" id="PTHR12170">
    <property type="entry name" value="MACROPHAGE ERYTHROBLAST ATTACHER-RELATED"/>
    <property type="match status" value="1"/>
</dbReference>
<feature type="zinc finger region" description="RING-Gid-type" evidence="7">
    <location>
        <begin position="332"/>
        <end position="375"/>
    </location>
</feature>
<dbReference type="PROSITE" id="PS50089">
    <property type="entry name" value="ZF_RING_2"/>
    <property type="match status" value="1"/>
</dbReference>
<dbReference type="InterPro" id="IPR006594">
    <property type="entry name" value="LisH"/>
</dbReference>
<dbReference type="PROSITE" id="PS50897">
    <property type="entry name" value="CTLH"/>
    <property type="match status" value="1"/>
</dbReference>
<dbReference type="Pfam" id="PF13445">
    <property type="entry name" value="zf-RING_UBOX"/>
    <property type="match status" value="1"/>
</dbReference>
<dbReference type="eggNOG" id="KOG2817">
    <property type="taxonomic scope" value="Eukaryota"/>
</dbReference>
<dbReference type="InterPro" id="IPR001841">
    <property type="entry name" value="Znf_RING"/>
</dbReference>
<dbReference type="EMBL" id="KI392557">
    <property type="protein sequence ID" value="ERN14166.1"/>
    <property type="molecule type" value="Genomic_DNA"/>
</dbReference>
<dbReference type="AlphaFoldDB" id="U5CM20"/>
<dbReference type="GO" id="GO:0008270">
    <property type="term" value="F:zinc ion binding"/>
    <property type="evidence" value="ECO:0007669"/>
    <property type="project" value="UniProtKB-KW"/>
</dbReference>
<dbReference type="PROSITE" id="PS50896">
    <property type="entry name" value="LISH"/>
    <property type="match status" value="1"/>
</dbReference>
<keyword evidence="3" id="KW-0479">Metal-binding</keyword>
<dbReference type="CDD" id="cd16652">
    <property type="entry name" value="dRING_Rmd5p-like"/>
    <property type="match status" value="1"/>
</dbReference>
<evidence type="ECO:0000259" key="9">
    <source>
        <dbReference type="PROSITE" id="PS50897"/>
    </source>
</evidence>
<dbReference type="SMART" id="SM00184">
    <property type="entry name" value="RING"/>
    <property type="match status" value="1"/>
</dbReference>
<feature type="domain" description="CTLH" evidence="9">
    <location>
        <begin position="151"/>
        <end position="208"/>
    </location>
</feature>
<dbReference type="HOGENOM" id="CLU_020227_1_0_1"/>
<evidence type="ECO:0000256" key="1">
    <source>
        <dbReference type="ARBA" id="ARBA00004496"/>
    </source>
</evidence>
<dbReference type="PANTHER" id="PTHR12170:SF3">
    <property type="entry name" value="GH10162P"/>
    <property type="match status" value="1"/>
</dbReference>
<keyword evidence="5" id="KW-0862">Zinc</keyword>
<dbReference type="InterPro" id="IPR006595">
    <property type="entry name" value="CTLH_C"/>
</dbReference>
<protein>
    <recommendedName>
        <fullName evidence="13">RING-Gid-type domain-containing protein</fullName>
    </recommendedName>
</protein>
<evidence type="ECO:0000256" key="4">
    <source>
        <dbReference type="ARBA" id="ARBA00022771"/>
    </source>
</evidence>
<dbReference type="InterPro" id="IPR044063">
    <property type="entry name" value="ZF_RING_GID"/>
</dbReference>
<dbReference type="InterPro" id="IPR024964">
    <property type="entry name" value="CTLH/CRA"/>
</dbReference>
<organism evidence="11 12">
    <name type="scientific">Amborella trichopoda</name>
    <dbReference type="NCBI Taxonomy" id="13333"/>
    <lineage>
        <taxon>Eukaryota</taxon>
        <taxon>Viridiplantae</taxon>
        <taxon>Streptophyta</taxon>
        <taxon>Embryophyta</taxon>
        <taxon>Tracheophyta</taxon>
        <taxon>Spermatophyta</taxon>
        <taxon>Magnoliopsida</taxon>
        <taxon>Amborellales</taxon>
        <taxon>Amborellaceae</taxon>
        <taxon>Amborella</taxon>
    </lineage>
</organism>
<dbReference type="PROSITE" id="PS51867">
    <property type="entry name" value="ZF_RING_GID"/>
    <property type="match status" value="1"/>
</dbReference>
<evidence type="ECO:0008006" key="13">
    <source>
        <dbReference type="Google" id="ProtNLM"/>
    </source>
</evidence>
<dbReference type="OrthoDB" id="1933281at2759"/>
<dbReference type="Proteomes" id="UP000017836">
    <property type="component" value="Unassembled WGS sequence"/>
</dbReference>
<dbReference type="Pfam" id="PF10607">
    <property type="entry name" value="CTLH"/>
    <property type="match status" value="1"/>
</dbReference>
<dbReference type="GO" id="GO:0043161">
    <property type="term" value="P:proteasome-mediated ubiquitin-dependent protein catabolic process"/>
    <property type="evidence" value="ECO:0000318"/>
    <property type="project" value="GO_Central"/>
</dbReference>
<dbReference type="Gramene" id="ERN14166">
    <property type="protein sequence ID" value="ERN14166"/>
    <property type="gene ID" value="AMTR_s00033p00020260"/>
</dbReference>
<evidence type="ECO:0000256" key="3">
    <source>
        <dbReference type="ARBA" id="ARBA00022723"/>
    </source>
</evidence>
<keyword evidence="2" id="KW-0963">Cytoplasm</keyword>
<dbReference type="GO" id="GO:0034657">
    <property type="term" value="C:GID complex"/>
    <property type="evidence" value="ECO:0000318"/>
    <property type="project" value="GO_Central"/>
</dbReference>
<comment type="subcellular location">
    <subcellularLocation>
        <location evidence="1">Cytoplasm</location>
    </subcellularLocation>
</comment>
<proteinExistence type="predicted"/>
<dbReference type="GO" id="GO:0061630">
    <property type="term" value="F:ubiquitin protein ligase activity"/>
    <property type="evidence" value="ECO:0007669"/>
    <property type="project" value="InterPro"/>
</dbReference>
<dbReference type="GO" id="GO:0005737">
    <property type="term" value="C:cytoplasm"/>
    <property type="evidence" value="ECO:0000318"/>
    <property type="project" value="GO_Central"/>
</dbReference>
<keyword evidence="12" id="KW-1185">Reference proteome</keyword>
<evidence type="ECO:0000256" key="2">
    <source>
        <dbReference type="ARBA" id="ARBA00022490"/>
    </source>
</evidence>
<dbReference type="FunFam" id="3.30.40.10:FF:000143">
    <property type="entry name" value="Regulator of gluconeogenesis Rmd5"/>
    <property type="match status" value="1"/>
</dbReference>